<protein>
    <submittedName>
        <fullName evidence="1">Uncharacterized protein</fullName>
    </submittedName>
</protein>
<sequence length="113" mass="12831">MWSLLSQHIPNDFLYYHSYNNGFDTEANFRLKKKEDDYAFVVLGSQTGGRPSQGQGEKEPPRANSKAHIPDRPLSLTDGVPKEYLAPEMISHFVMHGTNVAEIVTDDHSFHEK</sequence>
<reference evidence="1 2" key="1">
    <citation type="journal article" date="2022" name="DNA Res.">
        <title>Chromosomal-level genome assembly of the orchid tree Bauhinia variegata (Leguminosae; Cercidoideae) supports the allotetraploid origin hypothesis of Bauhinia.</title>
        <authorList>
            <person name="Zhong Y."/>
            <person name="Chen Y."/>
            <person name="Zheng D."/>
            <person name="Pang J."/>
            <person name="Liu Y."/>
            <person name="Luo S."/>
            <person name="Meng S."/>
            <person name="Qian L."/>
            <person name="Wei D."/>
            <person name="Dai S."/>
            <person name="Zhou R."/>
        </authorList>
    </citation>
    <scope>NUCLEOTIDE SEQUENCE [LARGE SCALE GENOMIC DNA]</scope>
    <source>
        <strain evidence="1">BV-YZ2020</strain>
    </source>
</reference>
<accession>A0ACB9PM06</accession>
<keyword evidence="2" id="KW-1185">Reference proteome</keyword>
<evidence type="ECO:0000313" key="2">
    <source>
        <dbReference type="Proteomes" id="UP000828941"/>
    </source>
</evidence>
<organism evidence="1 2">
    <name type="scientific">Bauhinia variegata</name>
    <name type="common">Purple orchid tree</name>
    <name type="synonym">Phanera variegata</name>
    <dbReference type="NCBI Taxonomy" id="167791"/>
    <lineage>
        <taxon>Eukaryota</taxon>
        <taxon>Viridiplantae</taxon>
        <taxon>Streptophyta</taxon>
        <taxon>Embryophyta</taxon>
        <taxon>Tracheophyta</taxon>
        <taxon>Spermatophyta</taxon>
        <taxon>Magnoliopsida</taxon>
        <taxon>eudicotyledons</taxon>
        <taxon>Gunneridae</taxon>
        <taxon>Pentapetalae</taxon>
        <taxon>rosids</taxon>
        <taxon>fabids</taxon>
        <taxon>Fabales</taxon>
        <taxon>Fabaceae</taxon>
        <taxon>Cercidoideae</taxon>
        <taxon>Cercideae</taxon>
        <taxon>Bauhiniinae</taxon>
        <taxon>Bauhinia</taxon>
    </lineage>
</organism>
<name>A0ACB9PM06_BAUVA</name>
<dbReference type="Proteomes" id="UP000828941">
    <property type="component" value="Chromosome 4"/>
</dbReference>
<proteinExistence type="predicted"/>
<gene>
    <name evidence="1" type="ORF">L6164_010156</name>
</gene>
<evidence type="ECO:0000313" key="1">
    <source>
        <dbReference type="EMBL" id="KAI4349588.1"/>
    </source>
</evidence>
<dbReference type="EMBL" id="CM039429">
    <property type="protein sequence ID" value="KAI4349588.1"/>
    <property type="molecule type" value="Genomic_DNA"/>
</dbReference>
<comment type="caution">
    <text evidence="1">The sequence shown here is derived from an EMBL/GenBank/DDBJ whole genome shotgun (WGS) entry which is preliminary data.</text>
</comment>